<dbReference type="EMBL" id="JARGYT010000005">
    <property type="protein sequence ID" value="MDZ5761807.1"/>
    <property type="molecule type" value="Genomic_DNA"/>
</dbReference>
<evidence type="ECO:0000313" key="2">
    <source>
        <dbReference type="Proteomes" id="UP001293791"/>
    </source>
</evidence>
<accession>A0ABU5L6P8</accession>
<dbReference type="RefSeq" id="WP_322497318.1">
    <property type="nucleotide sequence ID" value="NZ_JARGYT010000005.1"/>
</dbReference>
<name>A0ABU5L6P8_9RICK</name>
<organism evidence="1 2">
    <name type="scientific">Candidatus Cyrtobacter comes</name>
    <dbReference type="NCBI Taxonomy" id="675776"/>
    <lineage>
        <taxon>Bacteria</taxon>
        <taxon>Pseudomonadati</taxon>
        <taxon>Pseudomonadota</taxon>
        <taxon>Alphaproteobacteria</taxon>
        <taxon>Rickettsiales</taxon>
        <taxon>Candidatus Midichloriaceae</taxon>
        <taxon>Candidatus Cyrtobacter</taxon>
    </lineage>
</organism>
<evidence type="ECO:0008006" key="3">
    <source>
        <dbReference type="Google" id="ProtNLM"/>
    </source>
</evidence>
<proteinExistence type="predicted"/>
<reference evidence="1 2" key="1">
    <citation type="submission" date="2023-02" db="EMBL/GenBank/DDBJ databases">
        <title>Host association and intracellularity evolved multiple times independently in the Rickettsiales.</title>
        <authorList>
            <person name="Castelli M."/>
            <person name="Nardi T."/>
            <person name="Gammuto L."/>
            <person name="Bellinzona G."/>
            <person name="Sabaneyeva E."/>
            <person name="Potekhin A."/>
            <person name="Serra V."/>
            <person name="Petroni G."/>
            <person name="Sassera D."/>
        </authorList>
    </citation>
    <scope>NUCLEOTIDE SEQUENCE [LARGE SCALE GENOMIC DNA]</scope>
    <source>
        <strain evidence="1 2">BOD18</strain>
    </source>
</reference>
<sequence length="279" mass="30904">MRLSCFLASILIIFFIHSTAYSEKLKLNIDSTIRFVDDPRILLRFSGAKELEDVKFGVISVSELLPSSIRNSFQFGVMKGDKKLYVGNIFGTDNIISVVPKHSLNNGMQKKLATYSDSYNPVQFTFSDKITDKLIYSVTYVPITSISDSLGVKISLIGGLKYKGNVKNTSFTTYAIGGCMADYASYELGGSLSYLGVTLSMCIGKSPVPQDIYMIIGLQYEIGAVSLEVANIISNEHRNSATISYKISKGFSIYSTFMHSYDTHHSNMLAFGVKKDFFT</sequence>
<comment type="caution">
    <text evidence="1">The sequence shown here is derived from an EMBL/GenBank/DDBJ whole genome shotgun (WGS) entry which is preliminary data.</text>
</comment>
<dbReference type="Proteomes" id="UP001293791">
    <property type="component" value="Unassembled WGS sequence"/>
</dbReference>
<keyword evidence="2" id="KW-1185">Reference proteome</keyword>
<protein>
    <recommendedName>
        <fullName evidence="3">Porin domain-containing protein</fullName>
    </recommendedName>
</protein>
<evidence type="ECO:0000313" key="1">
    <source>
        <dbReference type="EMBL" id="MDZ5761807.1"/>
    </source>
</evidence>
<gene>
    <name evidence="1" type="ORF">Cyrtocomes_00165</name>
</gene>